<feature type="binding site" evidence="3">
    <location>
        <position position="45"/>
    </location>
    <ligand>
        <name>a divalent metal cation</name>
        <dbReference type="ChEBI" id="CHEBI:60240"/>
    </ligand>
</feature>
<reference evidence="5" key="1">
    <citation type="submission" date="2015-08" db="EMBL/GenBank/DDBJ databases">
        <title>Fjat-14210 dsm16467.</title>
        <authorList>
            <person name="Liu B."/>
            <person name="Wang J."/>
            <person name="Zhu Y."/>
            <person name="Liu G."/>
            <person name="Chen Q."/>
            <person name="Chen Z."/>
            <person name="Lan J."/>
            <person name="Che J."/>
            <person name="Ge C."/>
            <person name="Shi H."/>
            <person name="Pan Z."/>
            <person name="Liu X."/>
        </authorList>
    </citation>
    <scope>NUCLEOTIDE SEQUENCE [LARGE SCALE GENOMIC DNA]</scope>
    <source>
        <strain evidence="5">DSM 16467</strain>
    </source>
</reference>
<dbReference type="Pfam" id="PF05163">
    <property type="entry name" value="DinB"/>
    <property type="match status" value="1"/>
</dbReference>
<dbReference type="EMBL" id="LILC01000035">
    <property type="protein sequence ID" value="KOO40390.1"/>
    <property type="molecule type" value="Genomic_DNA"/>
</dbReference>
<dbReference type="Gene3D" id="1.20.120.450">
    <property type="entry name" value="dinb family like domain"/>
    <property type="match status" value="1"/>
</dbReference>
<dbReference type="SUPFAM" id="SSF109854">
    <property type="entry name" value="DinB/YfiT-like putative metalloenzymes"/>
    <property type="match status" value="1"/>
</dbReference>
<keyword evidence="5" id="KW-1185">Reference proteome</keyword>
<dbReference type="STRING" id="284581.AMD01_21255"/>
<evidence type="ECO:0000313" key="5">
    <source>
        <dbReference type="Proteomes" id="UP000037558"/>
    </source>
</evidence>
<dbReference type="InterPro" id="IPR034660">
    <property type="entry name" value="DinB/YfiT-like"/>
</dbReference>
<keyword evidence="2 3" id="KW-0479">Metal-binding</keyword>
<organism evidence="4 5">
    <name type="scientific">Priestia koreensis</name>
    <dbReference type="NCBI Taxonomy" id="284581"/>
    <lineage>
        <taxon>Bacteria</taxon>
        <taxon>Bacillati</taxon>
        <taxon>Bacillota</taxon>
        <taxon>Bacilli</taxon>
        <taxon>Bacillales</taxon>
        <taxon>Bacillaceae</taxon>
        <taxon>Priestia</taxon>
    </lineage>
</organism>
<evidence type="ECO:0000256" key="2">
    <source>
        <dbReference type="ARBA" id="ARBA00022723"/>
    </source>
</evidence>
<dbReference type="OrthoDB" id="118635at2"/>
<dbReference type="PANTHER" id="PTHR37302">
    <property type="entry name" value="SLR1116 PROTEIN"/>
    <property type="match status" value="1"/>
</dbReference>
<evidence type="ECO:0000256" key="3">
    <source>
        <dbReference type="PIRSR" id="PIRSR607837-1"/>
    </source>
</evidence>
<comment type="caution">
    <text evidence="4">The sequence shown here is derived from an EMBL/GenBank/DDBJ whole genome shotgun (WGS) entry which is preliminary data.</text>
</comment>
<name>A0A0M0KNK5_9BACI</name>
<evidence type="ECO:0000313" key="4">
    <source>
        <dbReference type="EMBL" id="KOO40390.1"/>
    </source>
</evidence>
<feature type="binding site" evidence="3">
    <location>
        <position position="137"/>
    </location>
    <ligand>
        <name>a divalent metal cation</name>
        <dbReference type="ChEBI" id="CHEBI:60240"/>
    </ligand>
</feature>
<gene>
    <name evidence="4" type="ORF">AMD01_21255</name>
</gene>
<sequence>MDKLEYEWVKQTRAILLDQCGELGEDEFTKELNIGFQSIRNTLCHTAGCYHAWLGSYVLEATKTPLYSKEKINQMKLEDVRRYFQQADVYMEKVLEQSDEFLNAAMEKKIPWREESEVIKITPRQLLAHAITHEFHHKGQVVSMIRMLGYIPQNTDVLGLD</sequence>
<proteinExistence type="inferred from homology"/>
<dbReference type="PATRIC" id="fig|284581.3.peg.1731"/>
<comment type="similarity">
    <text evidence="1">Belongs to the DinB family.</text>
</comment>
<accession>A0A0M0KNK5</accession>
<dbReference type="InterPro" id="IPR007837">
    <property type="entry name" value="DinB"/>
</dbReference>
<dbReference type="PANTHER" id="PTHR37302:SF3">
    <property type="entry name" value="DAMAGE-INDUCIBLE PROTEIN DINB"/>
    <property type="match status" value="1"/>
</dbReference>
<dbReference type="AlphaFoldDB" id="A0A0M0KNK5"/>
<dbReference type="RefSeq" id="WP_053403456.1">
    <property type="nucleotide sequence ID" value="NZ_LILC01000035.1"/>
</dbReference>
<evidence type="ECO:0000256" key="1">
    <source>
        <dbReference type="ARBA" id="ARBA00008635"/>
    </source>
</evidence>
<protein>
    <submittedName>
        <fullName evidence="4">Damage-inducible protein DinB</fullName>
    </submittedName>
</protein>
<dbReference type="Proteomes" id="UP000037558">
    <property type="component" value="Unassembled WGS sequence"/>
</dbReference>
<feature type="binding site" evidence="3">
    <location>
        <position position="133"/>
    </location>
    <ligand>
        <name>a divalent metal cation</name>
        <dbReference type="ChEBI" id="CHEBI:60240"/>
    </ligand>
</feature>
<dbReference type="GO" id="GO:0046872">
    <property type="term" value="F:metal ion binding"/>
    <property type="evidence" value="ECO:0007669"/>
    <property type="project" value="UniProtKB-KW"/>
</dbReference>